<dbReference type="Gene3D" id="2.30.30.280">
    <property type="entry name" value="Adenine nucleotide alpha hydrolases-like domains"/>
    <property type="match status" value="1"/>
</dbReference>
<dbReference type="Pfam" id="PF03054">
    <property type="entry name" value="tRNA_Me_trans"/>
    <property type="match status" value="1"/>
</dbReference>
<dbReference type="GO" id="GO:0005524">
    <property type="term" value="F:ATP binding"/>
    <property type="evidence" value="ECO:0007669"/>
    <property type="project" value="UniProtKB-KW"/>
</dbReference>
<evidence type="ECO:0000259" key="13">
    <source>
        <dbReference type="Pfam" id="PF20259"/>
    </source>
</evidence>
<feature type="site" description="Interaction with tRNA" evidence="11">
    <location>
        <position position="114"/>
    </location>
</feature>
<comment type="similarity">
    <text evidence="11">Belongs to the MnmA/TRMU family.</text>
</comment>
<dbReference type="CDD" id="cd01998">
    <property type="entry name" value="MnmA_TRMU-like"/>
    <property type="match status" value="1"/>
</dbReference>
<dbReference type="NCBIfam" id="NF001138">
    <property type="entry name" value="PRK00143.1"/>
    <property type="match status" value="1"/>
</dbReference>
<feature type="domain" description="tRNA-specific 2-thiouridylase MnmA-like C-terminal" evidence="12">
    <location>
        <begin position="283"/>
        <end position="341"/>
    </location>
</feature>
<dbReference type="GO" id="GO:0000049">
    <property type="term" value="F:tRNA binding"/>
    <property type="evidence" value="ECO:0007669"/>
    <property type="project" value="UniProtKB-KW"/>
</dbReference>
<evidence type="ECO:0000256" key="4">
    <source>
        <dbReference type="ARBA" id="ARBA00022694"/>
    </source>
</evidence>
<dbReference type="NCBIfam" id="TIGR00420">
    <property type="entry name" value="trmU"/>
    <property type="match status" value="1"/>
</dbReference>
<keyword evidence="7 11" id="KW-0694">RNA-binding</keyword>
<dbReference type="InterPro" id="IPR023382">
    <property type="entry name" value="MnmA-like_central_sf"/>
</dbReference>
<keyword evidence="8 11" id="KW-1015">Disulfide bond</keyword>
<feature type="domain" description="tRNA-specific 2-thiouridylase MnmA-like central" evidence="13">
    <location>
        <begin position="205"/>
        <end position="256"/>
    </location>
</feature>
<dbReference type="InterPro" id="IPR004506">
    <property type="entry name" value="MnmA-like"/>
</dbReference>
<dbReference type="InterPro" id="IPR046885">
    <property type="entry name" value="MnmA-like_C"/>
</dbReference>
<keyword evidence="1 11" id="KW-0963">Cytoplasm</keyword>
<dbReference type="Gene3D" id="2.40.30.10">
    <property type="entry name" value="Translation factors"/>
    <property type="match status" value="1"/>
</dbReference>
<evidence type="ECO:0000256" key="6">
    <source>
        <dbReference type="ARBA" id="ARBA00022840"/>
    </source>
</evidence>
<evidence type="ECO:0000256" key="10">
    <source>
        <dbReference type="ARBA" id="ARBA00056575"/>
    </source>
</evidence>
<feature type="binding site" evidence="11">
    <location>
        <position position="35"/>
    </location>
    <ligand>
        <name>ATP</name>
        <dbReference type="ChEBI" id="CHEBI:30616"/>
    </ligand>
</feature>
<organism evidence="14 15">
    <name type="scientific">Candidatus Ventrousia excrementavium</name>
    <dbReference type="NCBI Taxonomy" id="2840961"/>
    <lineage>
        <taxon>Bacteria</taxon>
        <taxon>Bacillati</taxon>
        <taxon>Bacillota</taxon>
        <taxon>Clostridia</taxon>
        <taxon>Eubacteriales</taxon>
        <taxon>Clostridiaceae</taxon>
        <taxon>Clostridiaceae incertae sedis</taxon>
        <taxon>Candidatus Ventrousia</taxon>
    </lineage>
</organism>
<dbReference type="GO" id="GO:0103016">
    <property type="term" value="F:tRNA-uridine 2-sulfurtransferase activity"/>
    <property type="evidence" value="ECO:0007669"/>
    <property type="project" value="UniProtKB-EC"/>
</dbReference>
<keyword evidence="6 11" id="KW-0067">ATP-binding</keyword>
<dbReference type="GO" id="GO:0005737">
    <property type="term" value="C:cytoplasm"/>
    <property type="evidence" value="ECO:0007669"/>
    <property type="project" value="UniProtKB-SubCell"/>
</dbReference>
<evidence type="ECO:0000256" key="7">
    <source>
        <dbReference type="ARBA" id="ARBA00022884"/>
    </source>
</evidence>
<feature type="binding site" evidence="11">
    <location>
        <position position="113"/>
    </location>
    <ligand>
        <name>ATP</name>
        <dbReference type="ChEBI" id="CHEBI:30616"/>
    </ligand>
</feature>
<feature type="active site" description="Nucleophile" evidence="11">
    <location>
        <position position="89"/>
    </location>
</feature>
<evidence type="ECO:0000256" key="1">
    <source>
        <dbReference type="ARBA" id="ARBA00022490"/>
    </source>
</evidence>
<dbReference type="PANTHER" id="PTHR11933">
    <property type="entry name" value="TRNA 5-METHYLAMINOMETHYL-2-THIOURIDYLATE -METHYLTRANSFERASE"/>
    <property type="match status" value="1"/>
</dbReference>
<dbReference type="Proteomes" id="UP000824073">
    <property type="component" value="Unassembled WGS sequence"/>
</dbReference>
<feature type="binding site" evidence="11">
    <location>
        <begin position="9"/>
        <end position="16"/>
    </location>
    <ligand>
        <name>ATP</name>
        <dbReference type="ChEBI" id="CHEBI:30616"/>
    </ligand>
</feature>
<evidence type="ECO:0000256" key="9">
    <source>
        <dbReference type="ARBA" id="ARBA00051542"/>
    </source>
</evidence>
<dbReference type="GO" id="GO:0002143">
    <property type="term" value="P:tRNA wobble position uridine thiolation"/>
    <property type="evidence" value="ECO:0007669"/>
    <property type="project" value="TreeGrafter"/>
</dbReference>
<evidence type="ECO:0000256" key="8">
    <source>
        <dbReference type="ARBA" id="ARBA00023157"/>
    </source>
</evidence>
<comment type="subcellular location">
    <subcellularLocation>
        <location evidence="11">Cytoplasm</location>
    </subcellularLocation>
</comment>
<sequence>MKEKTVVLGLSGGVDSACTAVFLREQGYTVIGAFLSCSGSDDSAARRTAQQLGIDFVCIDMTRELESHVIEPFVRGYVCGMTPIPCVLCNPAVKFRLLFDLADRLGAQYVATGHYARTGRTAEGVPALYRSPASNDQAYMLYRLPCAWIERLLLPLGEEKSKADIRAYAHRAGVDVFDKPDSMEICFIPDNNYAAFIESRGVCPPPGDFVDEQGRVLGRHKGIHHYTVGQRRGLGIAAEGRLYVTRIDPQSNRVVLALTDPYRAQITLGELYITAPEYGALSAFEADVMVRHGKKIYPARVVRTGETTARVDFHEPARAPSPGQSAVFFGPDGRVLGGGIIQREAQEAGR</sequence>
<dbReference type="SUPFAM" id="SSF52402">
    <property type="entry name" value="Adenine nucleotide alpha hydrolases-like"/>
    <property type="match status" value="1"/>
</dbReference>
<keyword evidence="5 11" id="KW-0547">Nucleotide-binding</keyword>
<evidence type="ECO:0000256" key="3">
    <source>
        <dbReference type="ARBA" id="ARBA00022679"/>
    </source>
</evidence>
<comment type="function">
    <text evidence="10 11">Catalyzes the 2-thiolation of uridine at the wobble position (U34) of tRNA, leading to the formation of s(2)U34.</text>
</comment>
<accession>A0A9D1LMB3</accession>
<dbReference type="AlphaFoldDB" id="A0A9D1LMB3"/>
<protein>
    <recommendedName>
        <fullName evidence="11">tRNA-specific 2-thiouridylase MnmA</fullName>
        <ecNumber evidence="11">2.8.1.13</ecNumber>
    </recommendedName>
</protein>
<dbReference type="Gene3D" id="3.40.50.620">
    <property type="entry name" value="HUPs"/>
    <property type="match status" value="1"/>
</dbReference>
<keyword evidence="2 11" id="KW-0820">tRNA-binding</keyword>
<dbReference type="FunFam" id="2.30.30.280:FF:000001">
    <property type="entry name" value="tRNA-specific 2-thiouridylase MnmA"/>
    <property type="match status" value="1"/>
</dbReference>
<dbReference type="InterPro" id="IPR014729">
    <property type="entry name" value="Rossmann-like_a/b/a_fold"/>
</dbReference>
<evidence type="ECO:0000313" key="15">
    <source>
        <dbReference type="Proteomes" id="UP000824073"/>
    </source>
</evidence>
<comment type="caution">
    <text evidence="14">The sequence shown here is derived from an EMBL/GenBank/DDBJ whole genome shotgun (WGS) entry which is preliminary data.</text>
</comment>
<dbReference type="Pfam" id="PF20258">
    <property type="entry name" value="tRNA_Me_trans_C"/>
    <property type="match status" value="1"/>
</dbReference>
<reference evidence="14" key="1">
    <citation type="submission" date="2020-10" db="EMBL/GenBank/DDBJ databases">
        <authorList>
            <person name="Gilroy R."/>
        </authorList>
    </citation>
    <scope>NUCLEOTIDE SEQUENCE</scope>
    <source>
        <strain evidence="14">CHK191-8634</strain>
    </source>
</reference>
<evidence type="ECO:0000256" key="11">
    <source>
        <dbReference type="HAMAP-Rule" id="MF_00144"/>
    </source>
</evidence>
<name>A0A9D1LMB3_9CLOT</name>
<proteinExistence type="inferred from homology"/>
<evidence type="ECO:0000256" key="2">
    <source>
        <dbReference type="ARBA" id="ARBA00022555"/>
    </source>
</evidence>
<gene>
    <name evidence="11 14" type="primary">mnmA</name>
    <name evidence="14" type="ORF">IAB67_09350</name>
</gene>
<dbReference type="PANTHER" id="PTHR11933:SF5">
    <property type="entry name" value="MITOCHONDRIAL TRNA-SPECIFIC 2-THIOURIDYLASE 1"/>
    <property type="match status" value="1"/>
</dbReference>
<dbReference type="Pfam" id="PF20259">
    <property type="entry name" value="tRNA_Me_trans_M"/>
    <property type="match status" value="1"/>
</dbReference>
<comment type="caution">
    <text evidence="11">Lacks conserved residue(s) required for the propagation of feature annotation.</text>
</comment>
<feature type="site" description="Interaction with tRNA" evidence="11">
    <location>
        <position position="324"/>
    </location>
</feature>
<dbReference type="EMBL" id="DVMR01000069">
    <property type="protein sequence ID" value="HIU44488.1"/>
    <property type="molecule type" value="Genomic_DNA"/>
</dbReference>
<dbReference type="HAMAP" id="MF_00144">
    <property type="entry name" value="tRNA_thiouridyl_MnmA"/>
    <property type="match status" value="1"/>
</dbReference>
<evidence type="ECO:0000256" key="5">
    <source>
        <dbReference type="ARBA" id="ARBA00022741"/>
    </source>
</evidence>
<keyword evidence="4 11" id="KW-0819">tRNA processing</keyword>
<dbReference type="InterPro" id="IPR046884">
    <property type="entry name" value="MnmA-like_central"/>
</dbReference>
<comment type="catalytic activity">
    <reaction evidence="9 11">
        <text>S-sulfanyl-L-cysteinyl-[protein] + uridine(34) in tRNA + AH2 + ATP = 2-thiouridine(34) in tRNA + L-cysteinyl-[protein] + A + AMP + diphosphate + H(+)</text>
        <dbReference type="Rhea" id="RHEA:47032"/>
        <dbReference type="Rhea" id="RHEA-COMP:10131"/>
        <dbReference type="Rhea" id="RHEA-COMP:11726"/>
        <dbReference type="Rhea" id="RHEA-COMP:11727"/>
        <dbReference type="Rhea" id="RHEA-COMP:11728"/>
        <dbReference type="ChEBI" id="CHEBI:13193"/>
        <dbReference type="ChEBI" id="CHEBI:15378"/>
        <dbReference type="ChEBI" id="CHEBI:17499"/>
        <dbReference type="ChEBI" id="CHEBI:29950"/>
        <dbReference type="ChEBI" id="CHEBI:30616"/>
        <dbReference type="ChEBI" id="CHEBI:33019"/>
        <dbReference type="ChEBI" id="CHEBI:61963"/>
        <dbReference type="ChEBI" id="CHEBI:65315"/>
        <dbReference type="ChEBI" id="CHEBI:87170"/>
        <dbReference type="ChEBI" id="CHEBI:456215"/>
        <dbReference type="EC" id="2.8.1.13"/>
    </reaction>
</comment>
<keyword evidence="3 11" id="KW-0808">Transferase</keyword>
<feature type="active site" description="Cysteine persulfide intermediate" evidence="11">
    <location>
        <position position="186"/>
    </location>
</feature>
<dbReference type="EC" id="2.8.1.13" evidence="11"/>
<evidence type="ECO:0000313" key="14">
    <source>
        <dbReference type="EMBL" id="HIU44488.1"/>
    </source>
</evidence>
<feature type="disulfide bond" description="Alternate" evidence="11">
    <location>
        <begin position="89"/>
        <end position="186"/>
    </location>
</feature>
<reference evidence="14" key="2">
    <citation type="journal article" date="2021" name="PeerJ">
        <title>Extensive microbial diversity within the chicken gut microbiome revealed by metagenomics and culture.</title>
        <authorList>
            <person name="Gilroy R."/>
            <person name="Ravi A."/>
            <person name="Getino M."/>
            <person name="Pursley I."/>
            <person name="Horton D.L."/>
            <person name="Alikhan N.F."/>
            <person name="Baker D."/>
            <person name="Gharbi K."/>
            <person name="Hall N."/>
            <person name="Watson M."/>
            <person name="Adriaenssens E.M."/>
            <person name="Foster-Nyarko E."/>
            <person name="Jarju S."/>
            <person name="Secka A."/>
            <person name="Antonio M."/>
            <person name="Oren A."/>
            <person name="Chaudhuri R.R."/>
            <person name="La Ragione R."/>
            <person name="Hildebrand F."/>
            <person name="Pallen M.J."/>
        </authorList>
    </citation>
    <scope>NUCLEOTIDE SEQUENCE</scope>
    <source>
        <strain evidence="14">CHK191-8634</strain>
    </source>
</reference>
<evidence type="ECO:0000259" key="12">
    <source>
        <dbReference type="Pfam" id="PF20258"/>
    </source>
</evidence>